<dbReference type="PANTHER" id="PTHR38834:SF3">
    <property type="entry name" value="SOLUTE-BINDING PROTEIN FAMILY 3_N-TERMINAL DOMAIN-CONTAINING PROTEIN"/>
    <property type="match status" value="1"/>
</dbReference>
<evidence type="ECO:0000256" key="1">
    <source>
        <dbReference type="SAM" id="SignalP"/>
    </source>
</evidence>
<dbReference type="PANTHER" id="PTHR38834">
    <property type="entry name" value="PERIPLASMIC SUBSTRATE BINDING PROTEIN FAMILY 3"/>
    <property type="match status" value="1"/>
</dbReference>
<dbReference type="Gene3D" id="3.40.190.10">
    <property type="entry name" value="Periplasmic binding protein-like II"/>
    <property type="match status" value="2"/>
</dbReference>
<sequence length="246" mass="27799">MKVLGIMLSLAAAPVAAADIVHFTTEDYPPYNFRVGSEIRGAGYDQVLLMMEDIKVPYTIEMMPWARAIALAETEKMHCVFTTAHIPERDKKFKWVEPVAVGRNFMVAHKGSGIKVANIEEARNHIVGTQRNDYTQTLLENEGFPKIDLATDLKLTLKKLQSKRIDLMPISEQHYIELQEKGEELEAQFVFSEQKFAIACNADFPEELLARMQGALDKLIENGTQAEIFETYNLRYSNFGLVAANP</sequence>
<evidence type="ECO:0000313" key="4">
    <source>
        <dbReference type="Proteomes" id="UP000307378"/>
    </source>
</evidence>
<feature type="chain" id="PRO_5020642930" evidence="1">
    <location>
        <begin position="18"/>
        <end position="246"/>
    </location>
</feature>
<reference evidence="3 4" key="1">
    <citation type="submission" date="2019-04" db="EMBL/GenBank/DDBJ databases">
        <title>genome sequence of strain W3.</title>
        <authorList>
            <person name="Gao J."/>
            <person name="Sun J."/>
        </authorList>
    </citation>
    <scope>NUCLEOTIDE SEQUENCE [LARGE SCALE GENOMIC DNA]</scope>
    <source>
        <strain evidence="3 4">W3</strain>
    </source>
</reference>
<dbReference type="Pfam" id="PF00497">
    <property type="entry name" value="SBP_bac_3"/>
    <property type="match status" value="1"/>
</dbReference>
<dbReference type="Proteomes" id="UP000307378">
    <property type="component" value="Unassembled WGS sequence"/>
</dbReference>
<dbReference type="EMBL" id="STGU01000006">
    <property type="protein sequence ID" value="THV35366.1"/>
    <property type="molecule type" value="Genomic_DNA"/>
</dbReference>
<dbReference type="AlphaFoldDB" id="A0A4V4HQW2"/>
<proteinExistence type="predicted"/>
<evidence type="ECO:0000259" key="2">
    <source>
        <dbReference type="Pfam" id="PF00497"/>
    </source>
</evidence>
<evidence type="ECO:0000313" key="3">
    <source>
        <dbReference type="EMBL" id="THV35366.1"/>
    </source>
</evidence>
<dbReference type="InterPro" id="IPR001638">
    <property type="entry name" value="Solute-binding_3/MltF_N"/>
</dbReference>
<gene>
    <name evidence="3" type="ORF">FAA86_12585</name>
</gene>
<name>A0A4V4HQW2_9HYPH</name>
<comment type="caution">
    <text evidence="3">The sequence shown here is derived from an EMBL/GenBank/DDBJ whole genome shotgun (WGS) entry which is preliminary data.</text>
</comment>
<feature type="domain" description="Solute-binding protein family 3/N-terminal" evidence="2">
    <location>
        <begin position="24"/>
        <end position="232"/>
    </location>
</feature>
<keyword evidence="1" id="KW-0732">Signal</keyword>
<accession>A0A4V4HQW2</accession>
<organism evidence="3 4">
    <name type="scientific">Rhizobium rosettiformans W3</name>
    <dbReference type="NCBI Taxonomy" id="538378"/>
    <lineage>
        <taxon>Bacteria</taxon>
        <taxon>Pseudomonadati</taxon>
        <taxon>Pseudomonadota</taxon>
        <taxon>Alphaproteobacteria</taxon>
        <taxon>Hyphomicrobiales</taxon>
        <taxon>Rhizobiaceae</taxon>
        <taxon>Rhizobium/Agrobacterium group</taxon>
        <taxon>Rhizobium</taxon>
    </lineage>
</organism>
<feature type="signal peptide" evidence="1">
    <location>
        <begin position="1"/>
        <end position="17"/>
    </location>
</feature>
<protein>
    <submittedName>
        <fullName evidence="3">Transporter substrate-binding domain-containing protein</fullName>
    </submittedName>
</protein>
<dbReference type="RefSeq" id="WP_136541053.1">
    <property type="nucleotide sequence ID" value="NZ_STGU01000006.1"/>
</dbReference>
<dbReference type="SUPFAM" id="SSF53850">
    <property type="entry name" value="Periplasmic binding protein-like II"/>
    <property type="match status" value="1"/>
</dbReference>